<evidence type="ECO:0000256" key="8">
    <source>
        <dbReference type="ARBA" id="ARBA00045410"/>
    </source>
</evidence>
<sequence length="319" mass="36069">MFFIATNLKFNTSPEEAKIRFPEIKRKCFNKLSSRDVEYFVSVLGKDRVISDLTDVEPYNIDFARHIKGNSEIVLKPKSTEEISSILKYCNENQLGVCPQGGNSGLVSGSVPVFDEIIISTVLMNKIINFDEFSGYDKTIEGFKLNNPFGEKYKFYMLLETRSSMDGNDLEKVNGFLEKMMEKGLALDAVFKNGYAYKYDISLPHENFYKLVEIMKEKLKGTSATLVTGYGHLGDGNLHLNICSESYDKELKDQIEPFVFELTQKFKGSISAEHGIGLEKPEFLHLSKSKSSINLMKNIKNLLDPNGILNPYKVLPPSC</sequence>
<dbReference type="InterPro" id="IPR016166">
    <property type="entry name" value="FAD-bd_PCMH"/>
</dbReference>
<dbReference type="STRING" id="121224.E0VRB6"/>
<evidence type="ECO:0000256" key="2">
    <source>
        <dbReference type="ARBA" id="ARBA00008000"/>
    </source>
</evidence>
<dbReference type="CTD" id="8237721"/>
<dbReference type="SUPFAM" id="SSF55103">
    <property type="entry name" value="FAD-linked oxidases, C-terminal domain"/>
    <property type="match status" value="1"/>
</dbReference>
<dbReference type="FunFam" id="3.30.70.2740:FF:000002">
    <property type="entry name" value="D-2-hydroxyglutarate dehydrogenase mitochondrial"/>
    <property type="match status" value="1"/>
</dbReference>
<dbReference type="Gene3D" id="3.30.70.2740">
    <property type="match status" value="1"/>
</dbReference>
<feature type="domain" description="FAD-binding PCMH-type" evidence="10">
    <location>
        <begin position="67"/>
        <end position="141"/>
    </location>
</feature>
<comment type="cofactor">
    <cofactor evidence="1">
        <name>FAD</name>
        <dbReference type="ChEBI" id="CHEBI:57692"/>
    </cofactor>
</comment>
<evidence type="ECO:0000313" key="12">
    <source>
        <dbReference type="EnsemblMetazoa" id="PHUM396380-PA"/>
    </source>
</evidence>
<dbReference type="HOGENOM" id="CLU_017779_4_1_1"/>
<dbReference type="OrthoDB" id="5332616at2759"/>
<evidence type="ECO:0000256" key="5">
    <source>
        <dbReference type="ARBA" id="ARBA00023002"/>
    </source>
</evidence>
<keyword evidence="13" id="KW-1185">Reference proteome</keyword>
<dbReference type="InterPro" id="IPR006094">
    <property type="entry name" value="Oxid_FAD_bind_N"/>
</dbReference>
<comment type="catalytic activity">
    <reaction evidence="9">
        <text>(R)-malate + A = oxaloacetate + AH2</text>
        <dbReference type="Rhea" id="RHEA:67460"/>
        <dbReference type="ChEBI" id="CHEBI:13193"/>
        <dbReference type="ChEBI" id="CHEBI:15588"/>
        <dbReference type="ChEBI" id="CHEBI:16452"/>
        <dbReference type="ChEBI" id="CHEBI:17499"/>
    </reaction>
    <physiologicalReaction direction="left-to-right" evidence="9">
        <dbReference type="Rhea" id="RHEA:67461"/>
    </physiologicalReaction>
</comment>
<keyword evidence="4" id="KW-0274">FAD</keyword>
<accession>E0VRB6</accession>
<name>E0VRB6_PEDHC</name>
<gene>
    <name evidence="12" type="primary">8237721</name>
    <name evidence="11" type="ORF">Phum_PHUM396380</name>
</gene>
<evidence type="ECO:0000259" key="10">
    <source>
        <dbReference type="PROSITE" id="PS51387"/>
    </source>
</evidence>
<protein>
    <recommendedName>
        <fullName evidence="7">D-2-hydroxyglutarate dehydrogenase, mitochondrial</fullName>
        <ecNumber evidence="6">1.1.99.39</ecNumber>
    </recommendedName>
</protein>
<dbReference type="InterPro" id="IPR016171">
    <property type="entry name" value="Vanillyl_alc_oxidase_C-sub2"/>
</dbReference>
<dbReference type="InterPro" id="IPR036318">
    <property type="entry name" value="FAD-bd_PCMH-like_sf"/>
</dbReference>
<dbReference type="RefSeq" id="XP_002428660.1">
    <property type="nucleotide sequence ID" value="XM_002428615.1"/>
</dbReference>
<keyword evidence="5 11" id="KW-0560">Oxidoreductase</keyword>
<reference evidence="11" key="2">
    <citation type="submission" date="2007-04" db="EMBL/GenBank/DDBJ databases">
        <title>The genome of the human body louse.</title>
        <authorList>
            <consortium name="The Human Body Louse Genome Consortium"/>
            <person name="Kirkness E."/>
            <person name="Walenz B."/>
            <person name="Hass B."/>
            <person name="Bruggner R."/>
            <person name="Strausberg R."/>
        </authorList>
    </citation>
    <scope>NUCLEOTIDE SEQUENCE</scope>
    <source>
        <strain evidence="11">USDA</strain>
    </source>
</reference>
<comment type="function">
    <text evidence="8">Catalyzes the oxidation of D-2-hydroxyglutarate (D-2-HG) to alpha-ketoglutarate. Also catalyzes the oxidation of other D-2-hydroxyacids, such as D-malate (D-MAL) and D-lactate (D-LAC). Exhibits high activities towards D-2-HG and D-MAL but a very weak activity towards D-LAC.</text>
</comment>
<comment type="similarity">
    <text evidence="2">Belongs to the FAD-binding oxidoreductase/transferase type 4 family.</text>
</comment>
<dbReference type="Gene3D" id="3.30.43.10">
    <property type="entry name" value="Uridine Diphospho-n-acetylenolpyruvylglucosamine Reductase, domain 2"/>
    <property type="match status" value="1"/>
</dbReference>
<evidence type="ECO:0000256" key="4">
    <source>
        <dbReference type="ARBA" id="ARBA00022827"/>
    </source>
</evidence>
<dbReference type="EC" id="1.1.99.39" evidence="6"/>
<dbReference type="PANTHER" id="PTHR43716">
    <property type="entry name" value="D-2-HYDROXYGLUTARATE DEHYDROGENASE, MITOCHONDRIAL"/>
    <property type="match status" value="1"/>
</dbReference>
<dbReference type="FunFam" id="3.30.43.10:FF:000011">
    <property type="entry name" value="D-lactate dehydrogenase (Cytochrome)"/>
    <property type="match status" value="1"/>
</dbReference>
<dbReference type="FunCoup" id="E0VRB6">
    <property type="interactions" value="695"/>
</dbReference>
<proteinExistence type="inferred from homology"/>
<reference evidence="12" key="3">
    <citation type="submission" date="2021-02" db="UniProtKB">
        <authorList>
            <consortium name="EnsemblMetazoa"/>
        </authorList>
    </citation>
    <scope>IDENTIFICATION</scope>
    <source>
        <strain evidence="12">USDA</strain>
    </source>
</reference>
<dbReference type="PANTHER" id="PTHR43716:SF1">
    <property type="entry name" value="D-2-HYDROXYGLUTARATE DEHYDROGENASE, MITOCHONDRIAL"/>
    <property type="match status" value="1"/>
</dbReference>
<dbReference type="Pfam" id="PF01565">
    <property type="entry name" value="FAD_binding_4"/>
    <property type="match status" value="1"/>
</dbReference>
<dbReference type="InParanoid" id="E0VRB6"/>
<dbReference type="Gene3D" id="1.10.45.10">
    <property type="entry name" value="Vanillyl-alcohol Oxidase, Chain A, domain 4"/>
    <property type="match status" value="1"/>
</dbReference>
<dbReference type="KEGG" id="phu:Phum_PHUM396380"/>
<dbReference type="AlphaFoldDB" id="E0VRB6"/>
<dbReference type="EnsemblMetazoa" id="PHUM396380-RA">
    <property type="protein sequence ID" value="PHUM396380-PA"/>
    <property type="gene ID" value="PHUM396380"/>
</dbReference>
<evidence type="ECO:0000313" key="13">
    <source>
        <dbReference type="Proteomes" id="UP000009046"/>
    </source>
</evidence>
<reference evidence="11" key="1">
    <citation type="submission" date="2007-04" db="EMBL/GenBank/DDBJ databases">
        <title>Annotation of Pediculus humanus corporis strain USDA.</title>
        <authorList>
            <person name="Kirkness E."/>
            <person name="Hannick L."/>
            <person name="Hass B."/>
            <person name="Bruggner R."/>
            <person name="Lawson D."/>
            <person name="Bidwell S."/>
            <person name="Joardar V."/>
            <person name="Caler E."/>
            <person name="Walenz B."/>
            <person name="Inman J."/>
            <person name="Schobel S."/>
            <person name="Galinsky K."/>
            <person name="Amedeo P."/>
            <person name="Strausberg R."/>
        </authorList>
    </citation>
    <scope>NUCLEOTIDE SEQUENCE</scope>
    <source>
        <strain evidence="11">USDA</strain>
    </source>
</reference>
<organism>
    <name type="scientific">Pediculus humanus subsp. corporis</name>
    <name type="common">Body louse</name>
    <dbReference type="NCBI Taxonomy" id="121224"/>
    <lineage>
        <taxon>Eukaryota</taxon>
        <taxon>Metazoa</taxon>
        <taxon>Ecdysozoa</taxon>
        <taxon>Arthropoda</taxon>
        <taxon>Hexapoda</taxon>
        <taxon>Insecta</taxon>
        <taxon>Pterygota</taxon>
        <taxon>Neoptera</taxon>
        <taxon>Paraneoptera</taxon>
        <taxon>Psocodea</taxon>
        <taxon>Troctomorpha</taxon>
        <taxon>Phthiraptera</taxon>
        <taxon>Anoplura</taxon>
        <taxon>Pediculidae</taxon>
        <taxon>Pediculus</taxon>
    </lineage>
</organism>
<dbReference type="GeneID" id="8237721"/>
<dbReference type="InterPro" id="IPR016167">
    <property type="entry name" value="FAD-bd_PCMH_sub1"/>
</dbReference>
<dbReference type="SUPFAM" id="SSF56176">
    <property type="entry name" value="FAD-binding/transporter-associated domain-like"/>
    <property type="match status" value="1"/>
</dbReference>
<evidence type="ECO:0000256" key="9">
    <source>
        <dbReference type="ARBA" id="ARBA00049267"/>
    </source>
</evidence>
<dbReference type="FunFam" id="1.10.45.10:FF:000001">
    <property type="entry name" value="D-lactate dehydrogenase mitochondrial"/>
    <property type="match status" value="1"/>
</dbReference>
<evidence type="ECO:0000256" key="3">
    <source>
        <dbReference type="ARBA" id="ARBA00022630"/>
    </source>
</evidence>
<dbReference type="InterPro" id="IPR016164">
    <property type="entry name" value="FAD-linked_Oxase-like_C"/>
</dbReference>
<dbReference type="GO" id="GO:0071949">
    <property type="term" value="F:FAD binding"/>
    <property type="evidence" value="ECO:0007669"/>
    <property type="project" value="InterPro"/>
</dbReference>
<dbReference type="GO" id="GO:0005739">
    <property type="term" value="C:mitochondrion"/>
    <property type="evidence" value="ECO:0007669"/>
    <property type="project" value="TreeGrafter"/>
</dbReference>
<dbReference type="EMBL" id="AAZO01004647">
    <property type="status" value="NOT_ANNOTATED_CDS"/>
    <property type="molecule type" value="Genomic_DNA"/>
</dbReference>
<keyword evidence="3" id="KW-0285">Flavoprotein</keyword>
<dbReference type="Proteomes" id="UP000009046">
    <property type="component" value="Unassembled WGS sequence"/>
</dbReference>
<dbReference type="VEuPathDB" id="VectorBase:PHUM396380"/>
<dbReference type="InterPro" id="IPR004113">
    <property type="entry name" value="FAD-bd_oxidored_4_C"/>
</dbReference>
<dbReference type="eggNOG" id="KOG1232">
    <property type="taxonomic scope" value="Eukaryota"/>
</dbReference>
<evidence type="ECO:0000313" key="11">
    <source>
        <dbReference type="EMBL" id="EEB15922.1"/>
    </source>
</evidence>
<dbReference type="EMBL" id="AAZO01004648">
    <property type="status" value="NOT_ANNOTATED_CDS"/>
    <property type="molecule type" value="Genomic_DNA"/>
</dbReference>
<evidence type="ECO:0000256" key="7">
    <source>
        <dbReference type="ARBA" id="ARBA00039639"/>
    </source>
</evidence>
<evidence type="ECO:0000256" key="1">
    <source>
        <dbReference type="ARBA" id="ARBA00001974"/>
    </source>
</evidence>
<dbReference type="PROSITE" id="PS51387">
    <property type="entry name" value="FAD_PCMH"/>
    <property type="match status" value="1"/>
</dbReference>
<evidence type="ECO:0000256" key="6">
    <source>
        <dbReference type="ARBA" id="ARBA00039003"/>
    </source>
</evidence>
<dbReference type="GO" id="GO:0051990">
    <property type="term" value="F:(R)-2-hydroxyglutarate dehydrogenase activity"/>
    <property type="evidence" value="ECO:0007669"/>
    <property type="project" value="UniProtKB-EC"/>
</dbReference>
<dbReference type="InterPro" id="IPR051264">
    <property type="entry name" value="FAD-oxidored/transferase_4"/>
</dbReference>
<dbReference type="Pfam" id="PF02913">
    <property type="entry name" value="FAD-oxidase_C"/>
    <property type="match status" value="1"/>
</dbReference>
<dbReference type="EMBL" id="DS235465">
    <property type="protein sequence ID" value="EEB15922.1"/>
    <property type="molecule type" value="Genomic_DNA"/>
</dbReference>
<dbReference type="Gene3D" id="3.30.70.2190">
    <property type="match status" value="1"/>
</dbReference>